<dbReference type="InterPro" id="IPR050730">
    <property type="entry name" value="UBX_domain-protein"/>
</dbReference>
<dbReference type="Gene3D" id="3.40.30.10">
    <property type="entry name" value="Glutaredoxin"/>
    <property type="match status" value="1"/>
</dbReference>
<dbReference type="EMBL" id="JAWZYT010002123">
    <property type="protein sequence ID" value="KAK4306483.1"/>
    <property type="molecule type" value="Genomic_DNA"/>
</dbReference>
<dbReference type="GO" id="GO:0005783">
    <property type="term" value="C:endoplasmic reticulum"/>
    <property type="evidence" value="ECO:0007669"/>
    <property type="project" value="TreeGrafter"/>
</dbReference>
<accession>A0AAE1U1E8</accession>
<evidence type="ECO:0000259" key="2">
    <source>
        <dbReference type="PROSITE" id="PS50033"/>
    </source>
</evidence>
<feature type="compositionally biased region" description="Low complexity" evidence="1">
    <location>
        <begin position="328"/>
        <end position="353"/>
    </location>
</feature>
<dbReference type="Pfam" id="PF00789">
    <property type="entry name" value="UBX"/>
    <property type="match status" value="1"/>
</dbReference>
<dbReference type="Pfam" id="PF14555">
    <property type="entry name" value="UBA_4"/>
    <property type="match status" value="1"/>
</dbReference>
<dbReference type="GO" id="GO:0043130">
    <property type="term" value="F:ubiquitin binding"/>
    <property type="evidence" value="ECO:0007669"/>
    <property type="project" value="TreeGrafter"/>
</dbReference>
<dbReference type="InterPro" id="IPR044541">
    <property type="entry name" value="FAF1_UBA"/>
</dbReference>
<feature type="region of interest" description="Disordered" evidence="1">
    <location>
        <begin position="595"/>
        <end position="618"/>
    </location>
</feature>
<dbReference type="Pfam" id="PF21021">
    <property type="entry name" value="FAF1"/>
    <property type="match status" value="1"/>
</dbReference>
<proteinExistence type="predicted"/>
<dbReference type="InterPro" id="IPR029071">
    <property type="entry name" value="Ubiquitin-like_domsf"/>
</dbReference>
<dbReference type="SUPFAM" id="SSF52833">
    <property type="entry name" value="Thioredoxin-like"/>
    <property type="match status" value="1"/>
</dbReference>
<organism evidence="3 4">
    <name type="scientific">Petrolisthes manimaculis</name>
    <dbReference type="NCBI Taxonomy" id="1843537"/>
    <lineage>
        <taxon>Eukaryota</taxon>
        <taxon>Metazoa</taxon>
        <taxon>Ecdysozoa</taxon>
        <taxon>Arthropoda</taxon>
        <taxon>Crustacea</taxon>
        <taxon>Multicrustacea</taxon>
        <taxon>Malacostraca</taxon>
        <taxon>Eumalacostraca</taxon>
        <taxon>Eucarida</taxon>
        <taxon>Decapoda</taxon>
        <taxon>Pleocyemata</taxon>
        <taxon>Anomura</taxon>
        <taxon>Galatheoidea</taxon>
        <taxon>Porcellanidae</taxon>
        <taxon>Petrolisthes</taxon>
    </lineage>
</organism>
<dbReference type="Gene3D" id="1.10.8.10">
    <property type="entry name" value="DNA helicase RuvA subunit, C-terminal domain"/>
    <property type="match status" value="1"/>
</dbReference>
<dbReference type="SMART" id="SM00594">
    <property type="entry name" value="UAS"/>
    <property type="match status" value="1"/>
</dbReference>
<evidence type="ECO:0000313" key="4">
    <source>
        <dbReference type="Proteomes" id="UP001292094"/>
    </source>
</evidence>
<evidence type="ECO:0000256" key="1">
    <source>
        <dbReference type="SAM" id="MobiDB-lite"/>
    </source>
</evidence>
<feature type="compositionally biased region" description="Pro residues" evidence="1">
    <location>
        <begin position="92"/>
        <end position="102"/>
    </location>
</feature>
<gene>
    <name evidence="3" type="ORF">Pmani_021695</name>
</gene>
<dbReference type="CDD" id="cd14413">
    <property type="entry name" value="UBA_FAF1"/>
    <property type="match status" value="1"/>
</dbReference>
<dbReference type="InterPro" id="IPR006577">
    <property type="entry name" value="UAS"/>
</dbReference>
<dbReference type="SUPFAM" id="SSF54236">
    <property type="entry name" value="Ubiquitin-like"/>
    <property type="match status" value="3"/>
</dbReference>
<dbReference type="AlphaFoldDB" id="A0AAE1U1E8"/>
<name>A0AAE1U1E8_9EUCA</name>
<feature type="compositionally biased region" description="Pro residues" evidence="1">
    <location>
        <begin position="67"/>
        <end position="78"/>
    </location>
</feature>
<dbReference type="InterPro" id="IPR049483">
    <property type="entry name" value="FAF1_2-like_UAS"/>
</dbReference>
<feature type="region of interest" description="Disordered" evidence="1">
    <location>
        <begin position="315"/>
        <end position="365"/>
    </location>
</feature>
<dbReference type="Proteomes" id="UP001292094">
    <property type="component" value="Unassembled WGS sequence"/>
</dbReference>
<dbReference type="InterPro" id="IPR033043">
    <property type="entry name" value="FAF1-like_UBX"/>
</dbReference>
<sequence>MRATWRPPHQPHTQTMATRDEILANFQACSGIEDVGEAFMHLEAANWNLLEALQVVMPQEATTPATPTLPPPLNPVPQQPEVISVDSSPELLLPPPIPPLPLATPSTAASEDVQPPASTSSSSSTTPAPVINVNIQILCGGASEGSTFPLELVGNTTVGGLRTLLHHLVGINPCNQLLEGFTAPVKDTTVIKPSLLPESRTLSLNTQAHFTPLFHNYYERMNGAHRSGSRGESENGDYLLLIHDETGSRDFSLRFPGSRRIREVKGDIHDLTSIPVRHQHWTGWPPNIDQENATLASSGISKQHHLTVRKIVKERTPRTQRKMRGVQAGATSGNSSSSSSGQAVATTSAVTAEGVDDSSGEEFEDASELLHDDDDFLDMMDVPPSRKAHTLIPADIEDEVMGVLHFSEEFRARYGSITPAFYQGSLEDALKESVHFPAKTRRLLAVYLHHDGSVLSNVFCSQALCQSSVVDYLSANFVVWGWDLTHEANKARLLNLVTTHFGSVAATTVRNFNTDKLPALLLITRTRGVIEVLSVIHGNCVLDEVMTSLLHASEMFEEQRAFEVTEEEAREAREAVKAEQDAAYLESLNADRAKAAAKKQAEMEQMQERERAESLKQQEDAIKEAVRASLETDLPNEPDPNGSDPITTLRFRIPGGETFSRNFLASNTLQVLLNFLHVRGYPADEYKCLQSWPRRDVTSLDTSRTLMDYKLFPQETLNIEER</sequence>
<evidence type="ECO:0000313" key="3">
    <source>
        <dbReference type="EMBL" id="KAK4306483.1"/>
    </source>
</evidence>
<feature type="compositionally biased region" description="Low complexity" evidence="1">
    <location>
        <begin position="115"/>
        <end position="126"/>
    </location>
</feature>
<dbReference type="GO" id="GO:0036503">
    <property type="term" value="P:ERAD pathway"/>
    <property type="evidence" value="ECO:0007669"/>
    <property type="project" value="TreeGrafter"/>
</dbReference>
<dbReference type="InterPro" id="IPR036249">
    <property type="entry name" value="Thioredoxin-like_sf"/>
</dbReference>
<dbReference type="PANTHER" id="PTHR23322:SF96">
    <property type="entry name" value="FAS-ASSOCIATED FACTOR 1"/>
    <property type="match status" value="1"/>
</dbReference>
<feature type="compositionally biased region" description="Acidic residues" evidence="1">
    <location>
        <begin position="354"/>
        <end position="365"/>
    </location>
</feature>
<dbReference type="SMART" id="SM00166">
    <property type="entry name" value="UBX"/>
    <property type="match status" value="1"/>
</dbReference>
<keyword evidence="4" id="KW-1185">Reference proteome</keyword>
<dbReference type="PANTHER" id="PTHR23322">
    <property type="entry name" value="FAS-ASSOCIATED PROTEIN"/>
    <property type="match status" value="1"/>
</dbReference>
<dbReference type="CDD" id="cd01771">
    <property type="entry name" value="UBX_UBXN3A"/>
    <property type="match status" value="1"/>
</dbReference>
<dbReference type="GO" id="GO:0005634">
    <property type="term" value="C:nucleus"/>
    <property type="evidence" value="ECO:0007669"/>
    <property type="project" value="TreeGrafter"/>
</dbReference>
<feature type="domain" description="UBX" evidence="2">
    <location>
        <begin position="642"/>
        <end position="719"/>
    </location>
</feature>
<dbReference type="InterPro" id="IPR001012">
    <property type="entry name" value="UBX_dom"/>
</dbReference>
<reference evidence="3" key="1">
    <citation type="submission" date="2023-11" db="EMBL/GenBank/DDBJ databases">
        <title>Genome assemblies of two species of porcelain crab, Petrolisthes cinctipes and Petrolisthes manimaculis (Anomura: Porcellanidae).</title>
        <authorList>
            <person name="Angst P."/>
        </authorList>
    </citation>
    <scope>NUCLEOTIDE SEQUENCE</scope>
    <source>
        <strain evidence="3">PB745_02</strain>
        <tissue evidence="3">Gill</tissue>
    </source>
</reference>
<dbReference type="Gene3D" id="3.10.20.90">
    <property type="entry name" value="Phosphatidylinositol 3-kinase Catalytic Subunit, Chain A, domain 1"/>
    <property type="match status" value="3"/>
</dbReference>
<feature type="region of interest" description="Disordered" evidence="1">
    <location>
        <begin position="61"/>
        <end position="126"/>
    </location>
</feature>
<comment type="caution">
    <text evidence="3">The sequence shown here is derived from an EMBL/GenBank/DDBJ whole genome shotgun (WGS) entry which is preliminary data.</text>
</comment>
<protein>
    <recommendedName>
        <fullName evidence="2">UBX domain-containing protein</fullName>
    </recommendedName>
</protein>
<dbReference type="PROSITE" id="PS50033">
    <property type="entry name" value="UBX"/>
    <property type="match status" value="1"/>
</dbReference>